<evidence type="ECO:0000256" key="1">
    <source>
        <dbReference type="SAM" id="SignalP"/>
    </source>
</evidence>
<feature type="signal peptide" evidence="1">
    <location>
        <begin position="1"/>
        <end position="19"/>
    </location>
</feature>
<proteinExistence type="predicted"/>
<organism evidence="2 3">
    <name type="scientific">Clonostachys rhizophaga</name>
    <dbReference type="NCBI Taxonomy" id="160324"/>
    <lineage>
        <taxon>Eukaryota</taxon>
        <taxon>Fungi</taxon>
        <taxon>Dikarya</taxon>
        <taxon>Ascomycota</taxon>
        <taxon>Pezizomycotina</taxon>
        <taxon>Sordariomycetes</taxon>
        <taxon>Hypocreomycetidae</taxon>
        <taxon>Hypocreales</taxon>
        <taxon>Bionectriaceae</taxon>
        <taxon>Clonostachys</taxon>
    </lineage>
</organism>
<comment type="caution">
    <text evidence="2">The sequence shown here is derived from an EMBL/GenBank/DDBJ whole genome shotgun (WGS) entry which is preliminary data.</text>
</comment>
<sequence length="102" mass="11151">MHFIKSLVSLVALASFSAAQYAEDEEYVGLSRREVSEIAHGEYLAARDEYIEKRELFRRLGGNGSCMGSGLPGGSKFCYKNGKPCGPCRSSAKVGEYCLCNK</sequence>
<accession>A0A9N9W0B5</accession>
<gene>
    <name evidence="2" type="ORF">CRHIZ90672A_00004730</name>
</gene>
<evidence type="ECO:0000313" key="3">
    <source>
        <dbReference type="Proteomes" id="UP000696573"/>
    </source>
</evidence>
<dbReference type="EMBL" id="CABFNQ020000768">
    <property type="protein sequence ID" value="CAH0042631.1"/>
    <property type="molecule type" value="Genomic_DNA"/>
</dbReference>
<dbReference type="AlphaFoldDB" id="A0A9N9W0B5"/>
<dbReference type="OrthoDB" id="5151257at2759"/>
<dbReference type="Proteomes" id="UP000696573">
    <property type="component" value="Unassembled WGS sequence"/>
</dbReference>
<evidence type="ECO:0000313" key="2">
    <source>
        <dbReference type="EMBL" id="CAH0042631.1"/>
    </source>
</evidence>
<keyword evidence="1" id="KW-0732">Signal</keyword>
<reference evidence="2" key="1">
    <citation type="submission" date="2021-10" db="EMBL/GenBank/DDBJ databases">
        <authorList>
            <person name="Piombo E."/>
        </authorList>
    </citation>
    <scope>NUCLEOTIDE SEQUENCE</scope>
</reference>
<feature type="chain" id="PRO_5040495913" evidence="1">
    <location>
        <begin position="20"/>
        <end position="102"/>
    </location>
</feature>
<protein>
    <submittedName>
        <fullName evidence="2">Uncharacterized protein</fullName>
    </submittedName>
</protein>
<name>A0A9N9W0B5_9HYPO</name>
<keyword evidence="3" id="KW-1185">Reference proteome</keyword>